<keyword evidence="3" id="KW-1003">Cell membrane</keyword>
<evidence type="ECO:0000313" key="8">
    <source>
        <dbReference type="Proteomes" id="UP000515733"/>
    </source>
</evidence>
<dbReference type="OrthoDB" id="556585at2"/>
<name>A0A6S6XY99_9PROT</name>
<evidence type="ECO:0000256" key="2">
    <source>
        <dbReference type="ARBA" id="ARBA00005262"/>
    </source>
</evidence>
<protein>
    <submittedName>
        <fullName evidence="7">Chromate transporter</fullName>
    </submittedName>
</protein>
<dbReference type="Proteomes" id="UP000515733">
    <property type="component" value="Chromosome"/>
</dbReference>
<gene>
    <name evidence="7" type="ORF">DENOEST_0667</name>
</gene>
<evidence type="ECO:0000256" key="5">
    <source>
        <dbReference type="ARBA" id="ARBA00022989"/>
    </source>
</evidence>
<dbReference type="RefSeq" id="WP_145769962.1">
    <property type="nucleotide sequence ID" value="NZ_LR778301.1"/>
</dbReference>
<dbReference type="EMBL" id="LR778301">
    <property type="protein sequence ID" value="CAB1367832.1"/>
    <property type="molecule type" value="Genomic_DNA"/>
</dbReference>
<dbReference type="PANTHER" id="PTHR43663">
    <property type="entry name" value="CHROMATE TRANSPORT PROTEIN-RELATED"/>
    <property type="match status" value="1"/>
</dbReference>
<evidence type="ECO:0000256" key="6">
    <source>
        <dbReference type="ARBA" id="ARBA00023136"/>
    </source>
</evidence>
<comment type="subcellular location">
    <subcellularLocation>
        <location evidence="1">Cell membrane</location>
        <topology evidence="1">Multi-pass membrane protein</topology>
    </subcellularLocation>
</comment>
<evidence type="ECO:0000256" key="3">
    <source>
        <dbReference type="ARBA" id="ARBA00022475"/>
    </source>
</evidence>
<keyword evidence="5" id="KW-1133">Transmembrane helix</keyword>
<dbReference type="GO" id="GO:0005886">
    <property type="term" value="C:plasma membrane"/>
    <property type="evidence" value="ECO:0007669"/>
    <property type="project" value="UniProtKB-SubCell"/>
</dbReference>
<dbReference type="KEGG" id="doe:DENOEST_0667"/>
<dbReference type="InterPro" id="IPR052518">
    <property type="entry name" value="CHR_Transporter"/>
</dbReference>
<organism evidence="7 8">
    <name type="scientific">Denitratisoma oestradiolicum</name>
    <dbReference type="NCBI Taxonomy" id="311182"/>
    <lineage>
        <taxon>Bacteria</taxon>
        <taxon>Pseudomonadati</taxon>
        <taxon>Pseudomonadota</taxon>
        <taxon>Betaproteobacteria</taxon>
        <taxon>Nitrosomonadales</taxon>
        <taxon>Sterolibacteriaceae</taxon>
        <taxon>Denitratisoma</taxon>
    </lineage>
</organism>
<dbReference type="GO" id="GO:0015109">
    <property type="term" value="F:chromate transmembrane transporter activity"/>
    <property type="evidence" value="ECO:0007669"/>
    <property type="project" value="InterPro"/>
</dbReference>
<evidence type="ECO:0000256" key="1">
    <source>
        <dbReference type="ARBA" id="ARBA00004651"/>
    </source>
</evidence>
<keyword evidence="8" id="KW-1185">Reference proteome</keyword>
<keyword evidence="4" id="KW-0812">Transmembrane</keyword>
<dbReference type="AlphaFoldDB" id="A0A6S6XY99"/>
<reference evidence="7 8" key="1">
    <citation type="submission" date="2020-03" db="EMBL/GenBank/DDBJ databases">
        <authorList>
            <consortium name="Genoscope - CEA"/>
            <person name="William W."/>
        </authorList>
    </citation>
    <scope>NUCLEOTIDE SEQUENCE [LARGE SCALE GENOMIC DNA]</scope>
    <source>
        <strain evidence="8">DSM 16959</strain>
    </source>
</reference>
<proteinExistence type="inferred from homology"/>
<evidence type="ECO:0000313" key="7">
    <source>
        <dbReference type="EMBL" id="CAB1367832.1"/>
    </source>
</evidence>
<dbReference type="InterPro" id="IPR003370">
    <property type="entry name" value="Chromate_transpt"/>
</dbReference>
<dbReference type="Pfam" id="PF02417">
    <property type="entry name" value="Chromate_transp"/>
    <property type="match status" value="1"/>
</dbReference>
<keyword evidence="6" id="KW-0472">Membrane</keyword>
<accession>A0A6S6XY99</accession>
<comment type="similarity">
    <text evidence="2">Belongs to the chromate ion transporter (CHR) (TC 2.A.51) family.</text>
</comment>
<sequence length="175" mass="18540">MKADPLLGLALQLATLSLLTFGGASAVVPEMQRIVVEQGQWMSAREFNDLFAIAQGAPGPNLLIVTLVGWHVAGLPGALLATLAFCLPSSLLAYAVARLWDRFRASPWRVRVQDGLLAMTVGLVVSTAWLLARTADHSPAAWILTAGVMALAWHTRINPLWLLAAGGLLGGLGLL</sequence>
<dbReference type="PANTHER" id="PTHR43663:SF1">
    <property type="entry name" value="CHROMATE TRANSPORTER"/>
    <property type="match status" value="1"/>
</dbReference>
<evidence type="ECO:0000256" key="4">
    <source>
        <dbReference type="ARBA" id="ARBA00022692"/>
    </source>
</evidence>